<dbReference type="EC" id="6.1.1.1" evidence="1 10"/>
<dbReference type="GO" id="GO:0004831">
    <property type="term" value="F:tyrosine-tRNA ligase activity"/>
    <property type="evidence" value="ECO:0007669"/>
    <property type="project" value="UniProtKB-UniRule"/>
</dbReference>
<keyword evidence="2" id="KW-0963">Cytoplasm</keyword>
<evidence type="ECO:0000313" key="13">
    <source>
        <dbReference type="Proteomes" id="UP000467488"/>
    </source>
</evidence>
<evidence type="ECO:0000256" key="2">
    <source>
        <dbReference type="ARBA" id="ARBA00022490"/>
    </source>
</evidence>
<dbReference type="GO" id="GO:0005524">
    <property type="term" value="F:ATP binding"/>
    <property type="evidence" value="ECO:0007669"/>
    <property type="project" value="UniProtKB-KW"/>
</dbReference>
<dbReference type="FunFam" id="3.40.50.620:FF:000008">
    <property type="entry name" value="Tyrosine--tRNA ligase"/>
    <property type="match status" value="1"/>
</dbReference>
<dbReference type="InterPro" id="IPR014729">
    <property type="entry name" value="Rossmann-like_a/b/a_fold"/>
</dbReference>
<sequence>MASSNLIKQLQERGLVAQVTDEEALAERLAQGPIALYCGFDPTADSLHLGHLVPLLCRPSLKRFQQAGHKPVALVGGATGLIGDPSFKAAERKLNTEETVQEWVDKIRKQVAPFLDFDCGENSAIAANNYDWFGNMNVLTFLRDIGKHFSVNQMINKEAVKQRLNREDQGISFTEFSYNLLQGYDFACLNKQYGVVLQIGGSDQWGNITSGIDLTRRLRFRVDPELVEFDGLVFHGSESGVWLDRSADHQSRRHQIW</sequence>
<reference evidence="12 13" key="1">
    <citation type="submission" date="2020-01" db="EMBL/GenBank/DDBJ databases">
        <title>Dynamics of blaIMP-6 dissemination in carbapenem resistant Enterobacteriacea isolated from regional surveillance in Osaka, Japan.</title>
        <authorList>
            <person name="Abe R."/>
            <person name="Akeda Y."/>
            <person name="Sugawara Y."/>
            <person name="Yamamoto N."/>
            <person name="Tomono K."/>
            <person name="Takeuchi D."/>
            <person name="Kawahara R."/>
            <person name="Hamada S."/>
        </authorList>
    </citation>
    <scope>NUCLEOTIDE SEQUENCE [LARGE SCALE GENOMIC DNA]</scope>
    <source>
        <strain evidence="12 13">E300</strain>
    </source>
</reference>
<keyword evidence="7 11" id="KW-0648">Protein biosynthesis</keyword>
<accession>A0A8S0FTI6</accession>
<keyword evidence="6" id="KW-0694">RNA-binding</keyword>
<dbReference type="AlphaFoldDB" id="A0A8S0FTI6"/>
<dbReference type="GO" id="GO:0003723">
    <property type="term" value="F:RNA binding"/>
    <property type="evidence" value="ECO:0007669"/>
    <property type="project" value="UniProtKB-KW"/>
</dbReference>
<keyword evidence="4 11" id="KW-0547">Nucleotide-binding</keyword>
<evidence type="ECO:0000256" key="3">
    <source>
        <dbReference type="ARBA" id="ARBA00022598"/>
    </source>
</evidence>
<dbReference type="InterPro" id="IPR024088">
    <property type="entry name" value="Tyr-tRNA-ligase_bac-type"/>
</dbReference>
<dbReference type="EMBL" id="AP022360">
    <property type="protein sequence ID" value="BBU83676.1"/>
    <property type="molecule type" value="Genomic_DNA"/>
</dbReference>
<keyword evidence="3 11" id="KW-0436">Ligase</keyword>
<evidence type="ECO:0000256" key="9">
    <source>
        <dbReference type="ARBA" id="ARBA00048248"/>
    </source>
</evidence>
<evidence type="ECO:0000256" key="7">
    <source>
        <dbReference type="ARBA" id="ARBA00022917"/>
    </source>
</evidence>
<evidence type="ECO:0000256" key="4">
    <source>
        <dbReference type="ARBA" id="ARBA00022741"/>
    </source>
</evidence>
<dbReference type="SUPFAM" id="SSF52374">
    <property type="entry name" value="Nucleotidylyl transferase"/>
    <property type="match status" value="1"/>
</dbReference>
<proteinExistence type="inferred from homology"/>
<evidence type="ECO:0000256" key="1">
    <source>
        <dbReference type="ARBA" id="ARBA00013160"/>
    </source>
</evidence>
<evidence type="ECO:0000256" key="10">
    <source>
        <dbReference type="NCBIfam" id="TIGR00234"/>
    </source>
</evidence>
<comment type="catalytic activity">
    <reaction evidence="9">
        <text>tRNA(Tyr) + L-tyrosine + ATP = L-tyrosyl-tRNA(Tyr) + AMP + diphosphate + H(+)</text>
        <dbReference type="Rhea" id="RHEA:10220"/>
        <dbReference type="Rhea" id="RHEA-COMP:9706"/>
        <dbReference type="Rhea" id="RHEA-COMP:9707"/>
        <dbReference type="ChEBI" id="CHEBI:15378"/>
        <dbReference type="ChEBI" id="CHEBI:30616"/>
        <dbReference type="ChEBI" id="CHEBI:33019"/>
        <dbReference type="ChEBI" id="CHEBI:58315"/>
        <dbReference type="ChEBI" id="CHEBI:78442"/>
        <dbReference type="ChEBI" id="CHEBI:78536"/>
        <dbReference type="ChEBI" id="CHEBI:456215"/>
        <dbReference type="EC" id="6.1.1.1"/>
    </reaction>
</comment>
<dbReference type="InterPro" id="IPR002305">
    <property type="entry name" value="aa-tRNA-synth_Ic"/>
</dbReference>
<evidence type="ECO:0000256" key="11">
    <source>
        <dbReference type="RuleBase" id="RU363036"/>
    </source>
</evidence>
<dbReference type="PRINTS" id="PR01040">
    <property type="entry name" value="TRNASYNTHTYR"/>
</dbReference>
<dbReference type="GO" id="GO:0005829">
    <property type="term" value="C:cytosol"/>
    <property type="evidence" value="ECO:0007669"/>
    <property type="project" value="TreeGrafter"/>
</dbReference>
<dbReference type="Pfam" id="PF00579">
    <property type="entry name" value="tRNA-synt_1b"/>
    <property type="match status" value="1"/>
</dbReference>
<dbReference type="PANTHER" id="PTHR11766:SF0">
    <property type="entry name" value="TYROSINE--TRNA LIGASE, MITOCHONDRIAL"/>
    <property type="match status" value="1"/>
</dbReference>
<dbReference type="PANTHER" id="PTHR11766">
    <property type="entry name" value="TYROSYL-TRNA SYNTHETASE"/>
    <property type="match status" value="1"/>
</dbReference>
<protein>
    <recommendedName>
        <fullName evidence="1 10">Tyrosine--tRNA ligase</fullName>
        <ecNumber evidence="1 10">6.1.1.1</ecNumber>
    </recommendedName>
</protein>
<dbReference type="Gene3D" id="3.40.50.620">
    <property type="entry name" value="HUPs"/>
    <property type="match status" value="1"/>
</dbReference>
<evidence type="ECO:0000256" key="6">
    <source>
        <dbReference type="ARBA" id="ARBA00022884"/>
    </source>
</evidence>
<dbReference type="Proteomes" id="UP000467488">
    <property type="component" value="Chromosome"/>
</dbReference>
<evidence type="ECO:0000256" key="8">
    <source>
        <dbReference type="ARBA" id="ARBA00023146"/>
    </source>
</evidence>
<dbReference type="CDD" id="cd00805">
    <property type="entry name" value="TyrRS_core"/>
    <property type="match status" value="1"/>
</dbReference>
<dbReference type="NCBIfam" id="TIGR00234">
    <property type="entry name" value="tyrS"/>
    <property type="match status" value="1"/>
</dbReference>
<dbReference type="InterPro" id="IPR002307">
    <property type="entry name" value="Tyr-tRNA-ligase"/>
</dbReference>
<dbReference type="InterPro" id="IPR001412">
    <property type="entry name" value="aa-tRNA-synth_I_CS"/>
</dbReference>
<dbReference type="GO" id="GO:0006437">
    <property type="term" value="P:tyrosyl-tRNA aminoacylation"/>
    <property type="evidence" value="ECO:0007669"/>
    <property type="project" value="UniProtKB-UniRule"/>
</dbReference>
<organism evidence="12 13">
    <name type="scientific">Escherichia coli</name>
    <dbReference type="NCBI Taxonomy" id="562"/>
    <lineage>
        <taxon>Bacteria</taxon>
        <taxon>Pseudomonadati</taxon>
        <taxon>Pseudomonadota</taxon>
        <taxon>Gammaproteobacteria</taxon>
        <taxon>Enterobacterales</taxon>
        <taxon>Enterobacteriaceae</taxon>
        <taxon>Escherichia</taxon>
    </lineage>
</organism>
<gene>
    <name evidence="12" type="ORF">EIMP300_50760</name>
</gene>
<dbReference type="PROSITE" id="PS00178">
    <property type="entry name" value="AA_TRNA_LIGASE_I"/>
    <property type="match status" value="1"/>
</dbReference>
<evidence type="ECO:0000256" key="5">
    <source>
        <dbReference type="ARBA" id="ARBA00022840"/>
    </source>
</evidence>
<comment type="similarity">
    <text evidence="11">Belongs to the class-I aminoacyl-tRNA synthetase family.</text>
</comment>
<keyword evidence="5 11" id="KW-0067">ATP-binding</keyword>
<name>A0A8S0FTI6_ECOLX</name>
<evidence type="ECO:0000313" key="12">
    <source>
        <dbReference type="EMBL" id="BBU83676.1"/>
    </source>
</evidence>
<keyword evidence="8 11" id="KW-0030">Aminoacyl-tRNA synthetase</keyword>